<reference evidence="5" key="1">
    <citation type="journal article" date="2019" name="Sci. Rep.">
        <title>Draft genome of Tanacetum cinerariifolium, the natural source of mosquito coil.</title>
        <authorList>
            <person name="Yamashiro T."/>
            <person name="Shiraishi A."/>
            <person name="Satake H."/>
            <person name="Nakayama K."/>
        </authorList>
    </citation>
    <scope>NUCLEOTIDE SEQUENCE</scope>
</reference>
<evidence type="ECO:0000256" key="1">
    <source>
        <dbReference type="ARBA" id="ARBA00022723"/>
    </source>
</evidence>
<dbReference type="GO" id="GO:0003676">
    <property type="term" value="F:nucleic acid binding"/>
    <property type="evidence" value="ECO:0007669"/>
    <property type="project" value="InterPro"/>
</dbReference>
<dbReference type="AlphaFoldDB" id="A0A699H8J4"/>
<feature type="compositionally biased region" description="Acidic residues" evidence="3">
    <location>
        <begin position="994"/>
        <end position="1004"/>
    </location>
</feature>
<gene>
    <name evidence="5" type="ORF">Tci_334407</name>
</gene>
<dbReference type="Gene3D" id="3.30.420.10">
    <property type="entry name" value="Ribonuclease H-like superfamily/Ribonuclease H"/>
    <property type="match status" value="1"/>
</dbReference>
<dbReference type="Pfam" id="PF07727">
    <property type="entry name" value="RVT_2"/>
    <property type="match status" value="1"/>
</dbReference>
<organism evidence="5">
    <name type="scientific">Tanacetum cinerariifolium</name>
    <name type="common">Dalmatian daisy</name>
    <name type="synonym">Chrysanthemum cinerariifolium</name>
    <dbReference type="NCBI Taxonomy" id="118510"/>
    <lineage>
        <taxon>Eukaryota</taxon>
        <taxon>Viridiplantae</taxon>
        <taxon>Streptophyta</taxon>
        <taxon>Embryophyta</taxon>
        <taxon>Tracheophyta</taxon>
        <taxon>Spermatophyta</taxon>
        <taxon>Magnoliopsida</taxon>
        <taxon>eudicotyledons</taxon>
        <taxon>Gunneridae</taxon>
        <taxon>Pentapetalae</taxon>
        <taxon>asterids</taxon>
        <taxon>campanulids</taxon>
        <taxon>Asterales</taxon>
        <taxon>Asteraceae</taxon>
        <taxon>Asteroideae</taxon>
        <taxon>Anthemideae</taxon>
        <taxon>Anthemidinae</taxon>
        <taxon>Tanacetum</taxon>
    </lineage>
</organism>
<dbReference type="PROSITE" id="PS50994">
    <property type="entry name" value="INTEGRASE"/>
    <property type="match status" value="1"/>
</dbReference>
<evidence type="ECO:0000313" key="5">
    <source>
        <dbReference type="EMBL" id="GEX62432.1"/>
    </source>
</evidence>
<evidence type="ECO:0000256" key="3">
    <source>
        <dbReference type="SAM" id="MobiDB-lite"/>
    </source>
</evidence>
<dbReference type="PANTHER" id="PTHR42648">
    <property type="entry name" value="TRANSPOSASE, PUTATIVE-RELATED"/>
    <property type="match status" value="1"/>
</dbReference>
<proteinExistence type="predicted"/>
<dbReference type="GO" id="GO:0015074">
    <property type="term" value="P:DNA integration"/>
    <property type="evidence" value="ECO:0007669"/>
    <property type="project" value="InterPro"/>
</dbReference>
<keyword evidence="2" id="KW-0378">Hydrolase</keyword>
<dbReference type="InterPro" id="IPR001584">
    <property type="entry name" value="Integrase_cat-core"/>
</dbReference>
<dbReference type="SUPFAM" id="SSF53098">
    <property type="entry name" value="Ribonuclease H-like"/>
    <property type="match status" value="1"/>
</dbReference>
<dbReference type="InterPro" id="IPR013103">
    <property type="entry name" value="RVT_2"/>
</dbReference>
<comment type="caution">
    <text evidence="5">The sequence shown here is derived from an EMBL/GenBank/DDBJ whole genome shotgun (WGS) entry which is preliminary data.</text>
</comment>
<protein>
    <recommendedName>
        <fullName evidence="4">Integrase catalytic domain-containing protein</fullName>
    </recommendedName>
</protein>
<dbReference type="GO" id="GO:0016787">
    <property type="term" value="F:hydrolase activity"/>
    <property type="evidence" value="ECO:0007669"/>
    <property type="project" value="UniProtKB-KW"/>
</dbReference>
<dbReference type="InterPro" id="IPR036397">
    <property type="entry name" value="RNaseH_sf"/>
</dbReference>
<evidence type="ECO:0000259" key="4">
    <source>
        <dbReference type="PROSITE" id="PS50994"/>
    </source>
</evidence>
<accession>A0A699H8J4</accession>
<dbReference type="InterPro" id="IPR012337">
    <property type="entry name" value="RNaseH-like_sf"/>
</dbReference>
<dbReference type="Pfam" id="PF25597">
    <property type="entry name" value="SH3_retrovirus"/>
    <property type="match status" value="1"/>
</dbReference>
<feature type="region of interest" description="Disordered" evidence="3">
    <location>
        <begin position="953"/>
        <end position="973"/>
    </location>
</feature>
<sequence>MNENENLFVPAFMGYDQEMVSKSKDWVERLNPESKLLNFNIGRILVPENQAVNESLKPTKTSNTPETSKDSEAKILTLPLLKNLQGASPSSEVMPLTFQPHSPKEGPGLVHTEVKDTEQESEINELTKLVQILIDEKVNSTQKTQESNLHIQQTESSNENYKAQPYQYESPSNQILKAKAKPFPPCTHCGFNDHKPDDCRNYPKCEICGSYDHFTSGNNRVIHVKGGVLAESSQSSESSIGVKCNTCESIIHSTTNHNEFENFKQVSLMSINHEKYTLVIVDEYSRMVENQNDVKVKQIKTDNETEYINHELESVCDEKGISHNFSSPYTPEQNGVAKMKNRTLIEAARTILNGSDRLGKFDAKADDEYFLGYSFISKAFRFFNRRRQQVEETYHVTFDESMEAIRFTNTLVDEIRIDDSTRYPLDEDDPSRQYQVDSNVSYYVISHGRSLTELTQENHVPEVIAPNEPDIPLTEDNEGPPDLINTEGTHEQNIQNEQIITQPTEGLICRKMYRTTVPPLNLVLIISRHPPPENLVPIISRRHVAICHWTAVTGVSDSGTGRIATWHHVASTCQPCVSGVNSKTQPRLGSNSRPPAIGSKWVFMIKKDEHGITTKDKARLVAQGYSQEEGIGYNKTFSPVARVEAIRIFLAFAIYMNFKVYQIDVKSAFLNGKIKEEVYVKQPPGFESSEFPDYVYKLDKALYGLKQAPRACLVCKISVQSKGITSNCYEKNPRKKTPWVPAKYVENWFDRVLRNSGQWLCRQLRLNMLLLSVVQSTVVAYEPFSSTDETEQCPFREFLIKFLLLNGKRPLNLDFNTFCSSTGLDYNNDKYVAYPTPEVVKKELGKISINPSYLDKTLILKNSFLMAWRILFTFVIQVLGRNYSSTEQVNLIQQLLAYYLITGTEVDIGVIIYSDLVTKLLNNSRLKYVSYPRLSHVLYKCYQVVTTLRMDKDLEGNKSPTDMEPINPTVADPLETGAEYQSDEEEVFAAGDDMEEDTQADEEEHQSPSPNKDQPEPSHSSATQVSDFASSIPNLKKFDNIIPLTERKLIKYLRNASVAGYYEENIAHQDQTDKLVEASMSSLDRICIAISDLYVGLDIITELLKDIKNVVKDDHVLNKKVIEATEAYTKNSSALTELLNLVKNFDFQGLKSVVESLKATALRQDEHFASWAKLLNFLA</sequence>
<dbReference type="PANTHER" id="PTHR42648:SF32">
    <property type="entry name" value="RIBONUCLEASE H-LIKE DOMAIN, GAG-PRE-INTEGRASE DOMAIN PROTEIN-RELATED"/>
    <property type="match status" value="1"/>
</dbReference>
<dbReference type="InterPro" id="IPR039537">
    <property type="entry name" value="Retrotran_Ty1/copia-like"/>
</dbReference>
<dbReference type="InterPro" id="IPR057670">
    <property type="entry name" value="SH3_retrovirus"/>
</dbReference>
<keyword evidence="1" id="KW-0479">Metal-binding</keyword>
<feature type="region of interest" description="Disordered" evidence="3">
    <location>
        <begin position="994"/>
        <end position="1026"/>
    </location>
</feature>
<evidence type="ECO:0000256" key="2">
    <source>
        <dbReference type="ARBA" id="ARBA00022801"/>
    </source>
</evidence>
<feature type="domain" description="Integrase catalytic" evidence="4">
    <location>
        <begin position="297"/>
        <end position="405"/>
    </location>
</feature>
<dbReference type="GO" id="GO:0046872">
    <property type="term" value="F:metal ion binding"/>
    <property type="evidence" value="ECO:0007669"/>
    <property type="project" value="UniProtKB-KW"/>
</dbReference>
<name>A0A699H8J4_TANCI</name>
<feature type="compositionally biased region" description="Polar residues" evidence="3">
    <location>
        <begin position="1007"/>
        <end position="1026"/>
    </location>
</feature>
<dbReference type="EMBL" id="BKCJ010119627">
    <property type="protein sequence ID" value="GEX62432.1"/>
    <property type="molecule type" value="Genomic_DNA"/>
</dbReference>